<evidence type="ECO:0000256" key="9">
    <source>
        <dbReference type="ARBA" id="ARBA00022801"/>
    </source>
</evidence>
<dbReference type="InterPro" id="IPR006331">
    <property type="entry name" value="ADGF"/>
</dbReference>
<evidence type="ECO:0000256" key="1">
    <source>
        <dbReference type="ARBA" id="ARBA00001947"/>
    </source>
</evidence>
<dbReference type="Gene3D" id="3.20.20.140">
    <property type="entry name" value="Metal-dependent hydrolases"/>
    <property type="match status" value="1"/>
</dbReference>
<evidence type="ECO:0000259" key="12">
    <source>
        <dbReference type="Pfam" id="PF00962"/>
    </source>
</evidence>
<evidence type="ECO:0000256" key="7">
    <source>
        <dbReference type="ARBA" id="ARBA00022723"/>
    </source>
</evidence>
<evidence type="ECO:0000256" key="8">
    <source>
        <dbReference type="ARBA" id="ARBA00022729"/>
    </source>
</evidence>
<dbReference type="InterPro" id="IPR013659">
    <property type="entry name" value="A_deaminase_N"/>
</dbReference>
<dbReference type="SUPFAM" id="SSF51556">
    <property type="entry name" value="Metallo-dependent hydrolases"/>
    <property type="match status" value="1"/>
</dbReference>
<dbReference type="Pfam" id="PF08451">
    <property type="entry name" value="A_deaminase_N"/>
    <property type="match status" value="1"/>
</dbReference>
<evidence type="ECO:0000259" key="13">
    <source>
        <dbReference type="Pfam" id="PF08451"/>
    </source>
</evidence>
<keyword evidence="8 11" id="KW-0732">Signal</keyword>
<dbReference type="GO" id="GO:0046103">
    <property type="term" value="P:inosine biosynthetic process"/>
    <property type="evidence" value="ECO:0007669"/>
    <property type="project" value="TreeGrafter"/>
</dbReference>
<comment type="catalytic activity">
    <reaction evidence="10">
        <text>adenosine + H2O + H(+) = inosine + NH4(+)</text>
        <dbReference type="Rhea" id="RHEA:24408"/>
        <dbReference type="ChEBI" id="CHEBI:15377"/>
        <dbReference type="ChEBI" id="CHEBI:15378"/>
        <dbReference type="ChEBI" id="CHEBI:16335"/>
        <dbReference type="ChEBI" id="CHEBI:17596"/>
        <dbReference type="ChEBI" id="CHEBI:28938"/>
        <dbReference type="EC" id="3.5.4.4"/>
    </reaction>
</comment>
<dbReference type="GO" id="GO:0005615">
    <property type="term" value="C:extracellular space"/>
    <property type="evidence" value="ECO:0007669"/>
    <property type="project" value="InterPro"/>
</dbReference>
<dbReference type="GO" id="GO:0004000">
    <property type="term" value="F:adenosine deaminase activity"/>
    <property type="evidence" value="ECO:0007669"/>
    <property type="project" value="InterPro"/>
</dbReference>
<dbReference type="AlphaFoldDB" id="A0A3G5BIN5"/>
<evidence type="ECO:0000256" key="11">
    <source>
        <dbReference type="SAM" id="SignalP"/>
    </source>
</evidence>
<evidence type="ECO:0000313" key="14">
    <source>
        <dbReference type="EMBL" id="AYV99643.1"/>
    </source>
</evidence>
<dbReference type="InterPro" id="IPR001365">
    <property type="entry name" value="A_deaminase_dom"/>
</dbReference>
<dbReference type="CDD" id="cd01321">
    <property type="entry name" value="ADGF"/>
    <property type="match status" value="1"/>
</dbReference>
<dbReference type="NCBIfam" id="TIGR01431">
    <property type="entry name" value="adm_rel"/>
    <property type="match status" value="1"/>
</dbReference>
<comment type="cofactor">
    <cofactor evidence="1">
        <name>Zn(2+)</name>
        <dbReference type="ChEBI" id="CHEBI:29105"/>
    </cofactor>
</comment>
<evidence type="ECO:0000256" key="10">
    <source>
        <dbReference type="ARBA" id="ARBA00047764"/>
    </source>
</evidence>
<proteinExistence type="evidence at transcript level"/>
<keyword evidence="9" id="KW-0378">Hydrolase</keyword>
<feature type="signal peptide" evidence="11">
    <location>
        <begin position="1"/>
        <end position="22"/>
    </location>
</feature>
<feature type="chain" id="PRO_5018260817" description="Adenosine deaminase" evidence="11">
    <location>
        <begin position="23"/>
        <end position="509"/>
    </location>
</feature>
<evidence type="ECO:0000256" key="2">
    <source>
        <dbReference type="ARBA" id="ARBA00004613"/>
    </source>
</evidence>
<keyword evidence="7" id="KW-0479">Metal-binding</keyword>
<evidence type="ECO:0000256" key="5">
    <source>
        <dbReference type="ARBA" id="ARBA00018099"/>
    </source>
</evidence>
<dbReference type="EMBL" id="MK075240">
    <property type="protein sequence ID" value="AYV99643.1"/>
    <property type="molecule type" value="mRNA"/>
</dbReference>
<name>A0A3G5BIN5_DOLGE</name>
<dbReference type="GO" id="GO:0046872">
    <property type="term" value="F:metal ion binding"/>
    <property type="evidence" value="ECO:0007669"/>
    <property type="project" value="UniProtKB-KW"/>
</dbReference>
<feature type="domain" description="Adenosine deaminase" evidence="12">
    <location>
        <begin position="203"/>
        <end position="490"/>
    </location>
</feature>
<comment type="similarity">
    <text evidence="3">Belongs to the metallo-dependent hydrolases superfamily. Adenosine and AMP deaminases family. ADGF subfamily.</text>
</comment>
<organism evidence="14">
    <name type="scientific">Dolopus genitalis</name>
    <name type="common">Giant Australian assassin fly</name>
    <name type="synonym">Asilus genitalis</name>
    <dbReference type="NCBI Taxonomy" id="2488630"/>
    <lineage>
        <taxon>Eukaryota</taxon>
        <taxon>Metazoa</taxon>
        <taxon>Ecdysozoa</taxon>
        <taxon>Arthropoda</taxon>
        <taxon>Hexapoda</taxon>
        <taxon>Insecta</taxon>
        <taxon>Pterygota</taxon>
        <taxon>Neoptera</taxon>
        <taxon>Endopterygota</taxon>
        <taxon>Diptera</taxon>
        <taxon>Brachycera</taxon>
        <taxon>Muscomorpha</taxon>
        <taxon>Asiloidea</taxon>
        <taxon>Asilidae</taxon>
        <taxon>Asilinae</taxon>
        <taxon>Dolopus</taxon>
    </lineage>
</organism>
<comment type="subcellular location">
    <subcellularLocation>
        <location evidence="2">Secreted</location>
    </subcellularLocation>
</comment>
<feature type="domain" description="Adenosine/AMP deaminase N-terminal" evidence="13">
    <location>
        <begin position="21"/>
        <end position="107"/>
    </location>
</feature>
<dbReference type="InterPro" id="IPR006330">
    <property type="entry name" value="Ado/ade_deaminase"/>
</dbReference>
<dbReference type="FunFam" id="3.20.20.140:FF:000017">
    <property type="entry name" value="Adenosine deaminase 2"/>
    <property type="match status" value="1"/>
</dbReference>
<evidence type="ECO:0000256" key="6">
    <source>
        <dbReference type="ARBA" id="ARBA00022525"/>
    </source>
</evidence>
<evidence type="ECO:0000256" key="3">
    <source>
        <dbReference type="ARBA" id="ARBA00006083"/>
    </source>
</evidence>
<reference evidence="14" key="1">
    <citation type="journal article" date="2018" name="Toxins">
        <title>Buzz kill: function and proteomic composition of venom from the giant assassin fly Dolopus genitalis (Diptera: Asilidae).</title>
        <authorList>
            <person name="Walker A.A."/>
            <person name="Dobson J."/>
            <person name="Jin J."/>
            <person name="Robinson S.D."/>
            <person name="Herzig V."/>
            <person name="Vetter I."/>
            <person name="King G.F."/>
            <person name="Fry B.G."/>
        </authorList>
    </citation>
    <scope>NUCLEOTIDE SEQUENCE</scope>
    <source>
        <strain evidence="14">Dg122</strain>
        <tissue evidence="14">Venom/thoracic glands</tissue>
    </source>
</reference>
<evidence type="ECO:0000256" key="4">
    <source>
        <dbReference type="ARBA" id="ARBA00012784"/>
    </source>
</evidence>
<dbReference type="PANTHER" id="PTHR11409">
    <property type="entry name" value="ADENOSINE DEAMINASE"/>
    <property type="match status" value="1"/>
</dbReference>
<dbReference type="PANTHER" id="PTHR11409:SF39">
    <property type="entry name" value="ADENOSINE DEAMINASE 2"/>
    <property type="match status" value="1"/>
</dbReference>
<dbReference type="Pfam" id="PF00962">
    <property type="entry name" value="A_deaminase"/>
    <property type="match status" value="1"/>
</dbReference>
<dbReference type="GO" id="GO:0006154">
    <property type="term" value="P:adenosine catabolic process"/>
    <property type="evidence" value="ECO:0007669"/>
    <property type="project" value="InterPro"/>
</dbReference>
<dbReference type="EC" id="3.5.4.4" evidence="4"/>
<protein>
    <recommendedName>
        <fullName evidence="5">Adenosine deaminase</fullName>
        <ecNumber evidence="4">3.5.4.4</ecNumber>
    </recommendedName>
</protein>
<accession>A0A3G5BIN5</accession>
<dbReference type="InterPro" id="IPR032466">
    <property type="entry name" value="Metal_Hydrolase"/>
</dbReference>
<sequence>MSSIRLVTTILVLLTISSVSDTRTTEKLEYNYTYADISHRIKMSEMRIALGGSIILTPKEQKANDILMSIKRDEIYKGEKNPDDYPPSMHFYKAKPLIRQSEIFRIIQKMPKGAFLHGHNAGMVSSRWIIKNLTYQFNVMTCFDNRGALLFTFRNSSKCATPLKSVCIERLRSKDKEKYDKQLEKHINLYNARPEAFISEPHKIWAQFEQIFDTVSDFYRYVPVFRTYHRRMLEELYEDNVLYAEIRMPLSSLYGTNRTYTKVDVADEVEKVVNDFRKTHPDFLGMKVIFAQRNKATKKQMAEYINEFNEIYAQKKHFVIGFDLIGNEEFGDPLEKFVEELMQLPRDANFFFHAGETKWYGRTDWNLLDAILLNTKRIGHGYALPKHPNIWDAVVKKRIGIELNPISNQVLGLVWDLRNHPGSYFFASDLPVVISADDPGIWNARGLSYDFYYAFMSLASADADLRTLKKLALNSIELSVLTNTERRELKAIFAKKWDIFVDYLINFHR</sequence>
<keyword evidence="6" id="KW-0964">Secreted</keyword>